<dbReference type="PROSITE" id="PS50048">
    <property type="entry name" value="ZN2_CY6_FUNGAL_2"/>
    <property type="match status" value="1"/>
</dbReference>
<dbReference type="EMBL" id="JAEUBG010002926">
    <property type="protein sequence ID" value="KAH3683834.1"/>
    <property type="molecule type" value="Genomic_DNA"/>
</dbReference>
<evidence type="ECO:0000259" key="5">
    <source>
        <dbReference type="PROSITE" id="PS50048"/>
    </source>
</evidence>
<comment type="subcellular location">
    <subcellularLocation>
        <location evidence="1">Nucleus</location>
    </subcellularLocation>
</comment>
<dbReference type="CDD" id="cd12148">
    <property type="entry name" value="fungal_TF_MHR"/>
    <property type="match status" value="1"/>
</dbReference>
<dbReference type="InterPro" id="IPR001138">
    <property type="entry name" value="Zn2Cys6_DnaBD"/>
</dbReference>
<feature type="coiled-coil region" evidence="3">
    <location>
        <begin position="74"/>
        <end position="101"/>
    </location>
</feature>
<reference evidence="6" key="1">
    <citation type="journal article" date="2021" name="Open Biol.">
        <title>Shared evolutionary footprints suggest mitochondrial oxidative damage underlies multiple complex I losses in fungi.</title>
        <authorList>
            <person name="Schikora-Tamarit M.A."/>
            <person name="Marcet-Houben M."/>
            <person name="Nosek J."/>
            <person name="Gabaldon T."/>
        </authorList>
    </citation>
    <scope>NUCLEOTIDE SEQUENCE</scope>
    <source>
        <strain evidence="6">CBS2887</strain>
    </source>
</reference>
<reference evidence="6" key="2">
    <citation type="submission" date="2021-01" db="EMBL/GenBank/DDBJ databases">
        <authorList>
            <person name="Schikora-Tamarit M.A."/>
        </authorList>
    </citation>
    <scope>NUCLEOTIDE SEQUENCE</scope>
    <source>
        <strain evidence="6">CBS2887</strain>
    </source>
</reference>
<dbReference type="OrthoDB" id="4356994at2759"/>
<evidence type="ECO:0000313" key="7">
    <source>
        <dbReference type="Proteomes" id="UP000774326"/>
    </source>
</evidence>
<dbReference type="Gene3D" id="4.10.240.10">
    <property type="entry name" value="Zn(2)-C6 fungal-type DNA-binding domain"/>
    <property type="match status" value="1"/>
</dbReference>
<evidence type="ECO:0000256" key="2">
    <source>
        <dbReference type="ARBA" id="ARBA00023242"/>
    </source>
</evidence>
<dbReference type="PANTHER" id="PTHR31001:SF90">
    <property type="entry name" value="CENTROMERE DNA-BINDING PROTEIN COMPLEX CBF3 SUBUNIT B"/>
    <property type="match status" value="1"/>
</dbReference>
<feature type="region of interest" description="Disordered" evidence="4">
    <location>
        <begin position="1"/>
        <end position="22"/>
    </location>
</feature>
<dbReference type="GO" id="GO:0000981">
    <property type="term" value="F:DNA-binding transcription factor activity, RNA polymerase II-specific"/>
    <property type="evidence" value="ECO:0007669"/>
    <property type="project" value="InterPro"/>
</dbReference>
<gene>
    <name evidence="6" type="ORF">WICPIJ_005208</name>
</gene>
<dbReference type="CDD" id="cd00067">
    <property type="entry name" value="GAL4"/>
    <property type="match status" value="1"/>
</dbReference>
<dbReference type="PROSITE" id="PS00463">
    <property type="entry name" value="ZN2_CY6_FUNGAL_1"/>
    <property type="match status" value="1"/>
</dbReference>
<dbReference type="SMART" id="SM00066">
    <property type="entry name" value="GAL4"/>
    <property type="match status" value="1"/>
</dbReference>
<organism evidence="6 7">
    <name type="scientific">Wickerhamomyces pijperi</name>
    <name type="common">Yeast</name>
    <name type="synonym">Pichia pijperi</name>
    <dbReference type="NCBI Taxonomy" id="599730"/>
    <lineage>
        <taxon>Eukaryota</taxon>
        <taxon>Fungi</taxon>
        <taxon>Dikarya</taxon>
        <taxon>Ascomycota</taxon>
        <taxon>Saccharomycotina</taxon>
        <taxon>Saccharomycetes</taxon>
        <taxon>Phaffomycetales</taxon>
        <taxon>Wickerhamomycetaceae</taxon>
        <taxon>Wickerhamomyces</taxon>
    </lineage>
</organism>
<keyword evidence="7" id="KW-1185">Reference proteome</keyword>
<dbReference type="InterPro" id="IPR050613">
    <property type="entry name" value="Sec_Metabolite_Reg"/>
</dbReference>
<proteinExistence type="predicted"/>
<accession>A0A9P8Q6Q3</accession>
<keyword evidence="3" id="KW-0175">Coiled coil</keyword>
<dbReference type="SUPFAM" id="SSF57701">
    <property type="entry name" value="Zn2/Cys6 DNA-binding domain"/>
    <property type="match status" value="1"/>
</dbReference>
<feature type="region of interest" description="Disordered" evidence="4">
    <location>
        <begin position="837"/>
        <end position="872"/>
    </location>
</feature>
<evidence type="ECO:0000256" key="4">
    <source>
        <dbReference type="SAM" id="MobiDB-lite"/>
    </source>
</evidence>
<sequence length="872" mass="96568">MEHIHSNDLTTTISSTSSSNQIKRRKRLSLTCTSCRNRKIKCDQGRPCNNCVKKKIERFCLYDATPFLPDPKDAQSQQEALQILKAENALLKEQLADAIKNATGKSMMAAGNTASSSASLEFLMNDGSPEGFGPDYRIKNQGGVVIKKDSLWFHGVSNWRSTPAQDTKQREALKSAKTFVANTRKEWKIEKGYKNIPQAVYQETEASSPEQCLLNLSHYLPSYDIIRNYLEYYLASFYFEDIPIVDANTLLNDFLSVIVRSNDGTGKCQFKISNKTIDYARISLVVAIFKLITISLSMDSAEYNYDSKDVLVRYCEKLLDFSHSMTRASIPGLQTLIMLHQIKRLSPLDGDGGDGSNGILTLKLAIGTAVAIGLHKDVDVLYSSEPLFIRSQMKKIWKFLVKEDTALSVKVGLPLSIDDYYSDTGAFVVESTDDDLALLVRKIVKVLTKGDGFSKHELLRAVRDLEKFNNFEMTTLSTIIATLNSEDSLLSSFNKVTSIKDRIFYIFTLHTAHEFLYNNCKDDDPMKPYFYNASLKYAGLCLTHVIGLSARLNKLCQSISNRKQLVTGVKGVLSPDGRILPEFHALLKIVDICSVINGYSVIFIKAFTSIATFELYKLCDIDSQSSEAVPANPLHLHLSDIEQTSPSDMEHTLNKSFNDPLFLHSLLTLACKHLLSLQRNSYGRLFSYNFTLFAVISFYKHFDATVKSRERGIIANHKTPETQVSYPAGTYNSGAESTDNVPQGTPVCGPSVYSKIQSYIPTQDSTSAQLILDASSSDTASASASAAVSAASTLPSFDSSTMNPLDNFDFFDWSNEEVDQMFNSILMESDLFPSALPASPFNPGPTNATTTTTTTTSSSTVPNATIPSLPSS</sequence>
<dbReference type="GO" id="GO:0008270">
    <property type="term" value="F:zinc ion binding"/>
    <property type="evidence" value="ECO:0007669"/>
    <property type="project" value="InterPro"/>
</dbReference>
<feature type="compositionally biased region" description="Polar residues" evidence="4">
    <location>
        <begin position="861"/>
        <end position="872"/>
    </location>
</feature>
<dbReference type="AlphaFoldDB" id="A0A9P8Q6Q3"/>
<feature type="compositionally biased region" description="Low complexity" evidence="4">
    <location>
        <begin position="10"/>
        <end position="19"/>
    </location>
</feature>
<feature type="compositionally biased region" description="Low complexity" evidence="4">
    <location>
        <begin position="849"/>
        <end position="860"/>
    </location>
</feature>
<dbReference type="PANTHER" id="PTHR31001">
    <property type="entry name" value="UNCHARACTERIZED TRANSCRIPTIONAL REGULATORY PROTEIN"/>
    <property type="match status" value="1"/>
</dbReference>
<comment type="caution">
    <text evidence="6">The sequence shown here is derived from an EMBL/GenBank/DDBJ whole genome shotgun (WGS) entry which is preliminary data.</text>
</comment>
<feature type="domain" description="Zn(2)-C6 fungal-type" evidence="5">
    <location>
        <begin position="31"/>
        <end position="62"/>
    </location>
</feature>
<name>A0A9P8Q6Q3_WICPI</name>
<dbReference type="Proteomes" id="UP000774326">
    <property type="component" value="Unassembled WGS sequence"/>
</dbReference>
<dbReference type="GO" id="GO:0005634">
    <property type="term" value="C:nucleus"/>
    <property type="evidence" value="ECO:0007669"/>
    <property type="project" value="UniProtKB-SubCell"/>
</dbReference>
<evidence type="ECO:0000256" key="1">
    <source>
        <dbReference type="ARBA" id="ARBA00004123"/>
    </source>
</evidence>
<dbReference type="InterPro" id="IPR036864">
    <property type="entry name" value="Zn2-C6_fun-type_DNA-bd_sf"/>
</dbReference>
<evidence type="ECO:0000256" key="3">
    <source>
        <dbReference type="SAM" id="Coils"/>
    </source>
</evidence>
<evidence type="ECO:0000313" key="6">
    <source>
        <dbReference type="EMBL" id="KAH3683834.1"/>
    </source>
</evidence>
<dbReference type="Pfam" id="PF00172">
    <property type="entry name" value="Zn_clus"/>
    <property type="match status" value="1"/>
</dbReference>
<protein>
    <recommendedName>
        <fullName evidence="5">Zn(2)-C6 fungal-type domain-containing protein</fullName>
    </recommendedName>
</protein>
<keyword evidence="2" id="KW-0539">Nucleus</keyword>